<gene>
    <name evidence="1" type="ORF">EPJ72_10040</name>
</gene>
<protein>
    <recommendedName>
        <fullName evidence="3">DUF3575 domain-containing protein</fullName>
    </recommendedName>
</protein>
<dbReference type="AlphaFoldDB" id="A0A5C8EMZ1"/>
<accession>A0A5C8EMZ1</accession>
<dbReference type="OrthoDB" id="307034at2"/>
<evidence type="ECO:0000313" key="2">
    <source>
        <dbReference type="Proteomes" id="UP000323176"/>
    </source>
</evidence>
<proteinExistence type="predicted"/>
<name>A0A5C8EMZ1_BRAPL</name>
<evidence type="ECO:0000313" key="1">
    <source>
        <dbReference type="EMBL" id="TXJ39369.1"/>
    </source>
</evidence>
<dbReference type="EMBL" id="SAXY01000061">
    <property type="protein sequence ID" value="TXJ39369.1"/>
    <property type="molecule type" value="Genomic_DNA"/>
</dbReference>
<organism evidence="1 2">
    <name type="scientific">Brachyspira pilosicoli</name>
    <name type="common">Serpulina pilosicoli</name>
    <dbReference type="NCBI Taxonomy" id="52584"/>
    <lineage>
        <taxon>Bacteria</taxon>
        <taxon>Pseudomonadati</taxon>
        <taxon>Spirochaetota</taxon>
        <taxon>Spirochaetia</taxon>
        <taxon>Brachyspirales</taxon>
        <taxon>Brachyspiraceae</taxon>
        <taxon>Brachyspira</taxon>
    </lineage>
</organism>
<reference evidence="1 2" key="1">
    <citation type="journal article" date="1992" name="Lakartidningen">
        <title>[Penicillin V and not amoxicillin is the first choice preparation in acute otitis].</title>
        <authorList>
            <person name="Kamme C."/>
            <person name="Lundgren K."/>
            <person name="Prellner K."/>
        </authorList>
    </citation>
    <scope>NUCLEOTIDE SEQUENCE [LARGE SCALE GENOMIC DNA]</scope>
    <source>
        <strain evidence="1 2">PC5538III-hc</strain>
    </source>
</reference>
<sequence>MVKYILVINIIFLSLFDILYSQEENNNNNEKKGFQSVLDNRFFSIGLFSSADSIKTSVNIEFGFKLMKYNNFQIKSYTSVVGSKIYDDSPQMYQLGLMQKFIFGGDDEYKGTISVSRYGFAFGSFGFLSFDADKDGKFLFSAPYYFEVGGGAGFNINVSEHVGIILEFGGGLHMVINGKELGYPEKINKAGFGRMSIGARYYF</sequence>
<comment type="caution">
    <text evidence="1">The sequence shown here is derived from an EMBL/GenBank/DDBJ whole genome shotgun (WGS) entry which is preliminary data.</text>
</comment>
<evidence type="ECO:0008006" key="3">
    <source>
        <dbReference type="Google" id="ProtNLM"/>
    </source>
</evidence>
<dbReference type="Proteomes" id="UP000323176">
    <property type="component" value="Unassembled WGS sequence"/>
</dbReference>